<accession>A0A8H4AR10</accession>
<evidence type="ECO:0000313" key="3">
    <source>
        <dbReference type="EMBL" id="KAF0524650.1"/>
    </source>
</evidence>
<sequence length="159" mass="19290">MSSRKTLYYKERRRDQKNKKREQRKKELSPNETLTNFLKENIKFLERLLKNYDDFFMRNQIIPPRHGNVLDKNEKRVLQISNNIQTLQRIVDERKKMNQIFSNYELSNEDVDSLISVLNIEKTDFLNTIDDLKMVNEELNNKVEQYELNESIKDSKLQF</sequence>
<feature type="region of interest" description="Disordered" evidence="2">
    <location>
        <begin position="1"/>
        <end position="28"/>
    </location>
</feature>
<reference evidence="3 4" key="1">
    <citation type="journal article" date="2019" name="Environ. Microbiol.">
        <title>At the nexus of three kingdoms: the genome of the mycorrhizal fungus Gigaspora margarita provides insights into plant, endobacterial and fungal interactions.</title>
        <authorList>
            <person name="Venice F."/>
            <person name="Ghignone S."/>
            <person name="Salvioli di Fossalunga A."/>
            <person name="Amselem J."/>
            <person name="Novero M."/>
            <person name="Xianan X."/>
            <person name="Sedzielewska Toro K."/>
            <person name="Morin E."/>
            <person name="Lipzen A."/>
            <person name="Grigoriev I.V."/>
            <person name="Henrissat B."/>
            <person name="Martin F.M."/>
            <person name="Bonfante P."/>
        </authorList>
    </citation>
    <scope>NUCLEOTIDE SEQUENCE [LARGE SCALE GENOMIC DNA]</scope>
    <source>
        <strain evidence="3 4">BEG34</strain>
    </source>
</reference>
<comment type="caution">
    <text evidence="3">The sequence shown here is derived from an EMBL/GenBank/DDBJ whole genome shotgun (WGS) entry which is preliminary data.</text>
</comment>
<evidence type="ECO:0000256" key="1">
    <source>
        <dbReference type="SAM" id="Coils"/>
    </source>
</evidence>
<dbReference type="EMBL" id="WTPW01000312">
    <property type="protein sequence ID" value="KAF0524650.1"/>
    <property type="molecule type" value="Genomic_DNA"/>
</dbReference>
<keyword evidence="1" id="KW-0175">Coiled coil</keyword>
<dbReference type="Proteomes" id="UP000439903">
    <property type="component" value="Unassembled WGS sequence"/>
</dbReference>
<gene>
    <name evidence="3" type="ORF">F8M41_015102</name>
</gene>
<keyword evidence="4" id="KW-1185">Reference proteome</keyword>
<protein>
    <submittedName>
        <fullName evidence="3">Uncharacterized protein</fullName>
    </submittedName>
</protein>
<evidence type="ECO:0000256" key="2">
    <source>
        <dbReference type="SAM" id="MobiDB-lite"/>
    </source>
</evidence>
<dbReference type="AlphaFoldDB" id="A0A8H4AR10"/>
<evidence type="ECO:0000313" key="4">
    <source>
        <dbReference type="Proteomes" id="UP000439903"/>
    </source>
</evidence>
<proteinExistence type="predicted"/>
<name>A0A8H4AR10_GIGMA</name>
<feature type="coiled-coil region" evidence="1">
    <location>
        <begin position="122"/>
        <end position="149"/>
    </location>
</feature>
<organism evidence="3 4">
    <name type="scientific">Gigaspora margarita</name>
    <dbReference type="NCBI Taxonomy" id="4874"/>
    <lineage>
        <taxon>Eukaryota</taxon>
        <taxon>Fungi</taxon>
        <taxon>Fungi incertae sedis</taxon>
        <taxon>Mucoromycota</taxon>
        <taxon>Glomeromycotina</taxon>
        <taxon>Glomeromycetes</taxon>
        <taxon>Diversisporales</taxon>
        <taxon>Gigasporaceae</taxon>
        <taxon>Gigaspora</taxon>
    </lineage>
</organism>